<feature type="signal peptide" evidence="1">
    <location>
        <begin position="1"/>
        <end position="20"/>
    </location>
</feature>
<organism evidence="2 3">
    <name type="scientific">Chlamydia trachomatis serovar A (strain ATCC VR-571B / DSM 19440 / HAR-13)</name>
    <dbReference type="NCBI Taxonomy" id="315277"/>
    <lineage>
        <taxon>Bacteria</taxon>
        <taxon>Pseudomonadati</taxon>
        <taxon>Chlamydiota</taxon>
        <taxon>Chlamydiia</taxon>
        <taxon>Chlamydiales</taxon>
        <taxon>Chlamydiaceae</taxon>
        <taxon>Chlamydia/Chlamydophila group</taxon>
        <taxon>Chlamydia</taxon>
    </lineage>
</organism>
<keyword evidence="1" id="KW-0732">Signal</keyword>
<dbReference type="EMBL" id="CP000051">
    <property type="protein sequence ID" value="AAX50571.1"/>
    <property type="molecule type" value="Genomic_DNA"/>
</dbReference>
<reference evidence="2 3" key="1">
    <citation type="journal article" date="2005" name="Infect. Immun.">
        <title>Comparative genomic analysis of Chlamydia trachomatis oculotropic and genitotropic strains.</title>
        <authorList>
            <person name="Carlson J.H."/>
            <person name="Porcella S.F."/>
            <person name="McClarty G."/>
            <person name="Caldwell H.D."/>
        </authorList>
    </citation>
    <scope>NUCLEOTIDE SEQUENCE [LARGE SCALE GENOMIC DNA]</scope>
    <source>
        <strain evidence="3">ATCC VR-571B / DSM 19440 / HAR-13</strain>
    </source>
</reference>
<evidence type="ECO:0000313" key="3">
    <source>
        <dbReference type="Proteomes" id="UP000002532"/>
    </source>
</evidence>
<feature type="chain" id="PRO_5002600789" evidence="1">
    <location>
        <begin position="21"/>
        <end position="236"/>
    </location>
</feature>
<sequence length="236" mass="26301">MKRVILCSLLFASLPIVSKAAVEGKPLSRAAQLRERRKDLHVSGKPSPRYALKKRALEAKKNKPSISWITYSNSTYSFLIPNTWQCIDDKTQLPEKLDVLFIGKGAGGLTPTINSAHEIIHKTEDAYIEEILDYHRTNENTLESSIFAHIQAHSSNFTIIKTEKNTSWGRVFCLQGVTVIDHTAYVLTSTSTIDDYPNVSLALLKAASSFRLSEKEEAARGDAILEKALKDLQNGK</sequence>
<gene>
    <name evidence="2" type="ordered locus">CTA_0333</name>
</gene>
<dbReference type="AlphaFoldDB" id="A0A0H2X0U9"/>
<dbReference type="RefSeq" id="WP_009871658.1">
    <property type="nucleotide sequence ID" value="NC_007429.1"/>
</dbReference>
<evidence type="ECO:0000256" key="1">
    <source>
        <dbReference type="SAM" id="SignalP"/>
    </source>
</evidence>
<accession>A0A0H2X0U9</accession>
<dbReference type="Proteomes" id="UP000002532">
    <property type="component" value="Chromosome"/>
</dbReference>
<dbReference type="HOGENOM" id="CLU_097081_0_0_0"/>
<proteinExistence type="predicted"/>
<evidence type="ECO:0000313" key="2">
    <source>
        <dbReference type="EMBL" id="AAX50571.1"/>
    </source>
</evidence>
<name>A0A0H2X0U9_CHLTA</name>
<protein>
    <submittedName>
        <fullName evidence="2">Uncharacterized protein</fullName>
    </submittedName>
</protein>
<keyword evidence="3" id="KW-1185">Reference proteome</keyword>
<dbReference type="KEGG" id="cta:CTA_0333"/>